<dbReference type="STRING" id="8355.A0A1L8FWT9"/>
<organism evidence="3">
    <name type="scientific">Xenopus laevis</name>
    <name type="common">African clawed frog</name>
    <dbReference type="NCBI Taxonomy" id="8355"/>
    <lineage>
        <taxon>Eukaryota</taxon>
        <taxon>Metazoa</taxon>
        <taxon>Chordata</taxon>
        <taxon>Craniata</taxon>
        <taxon>Vertebrata</taxon>
        <taxon>Euteleostomi</taxon>
        <taxon>Amphibia</taxon>
        <taxon>Batrachia</taxon>
        <taxon>Anura</taxon>
        <taxon>Pipoidea</taxon>
        <taxon>Pipidae</taxon>
        <taxon>Xenopodinae</taxon>
        <taxon>Xenopus</taxon>
        <taxon>Xenopus</taxon>
    </lineage>
</organism>
<reference evidence="3" key="1">
    <citation type="submission" date="2022-04" db="UniProtKB">
        <authorList>
            <consortium name="RefSeq"/>
        </authorList>
    </citation>
    <scope>IDENTIFICATION</scope>
    <source>
        <strain evidence="3 4">J_2021</strain>
        <tissue evidence="3 4">Erythrocytes</tissue>
    </source>
</reference>
<dbReference type="PANTHER" id="PTHR15387">
    <property type="entry name" value="PROTEIN PHOSPHATASE 1 REGULATORY SUBUNIT 17"/>
    <property type="match status" value="1"/>
</dbReference>
<dbReference type="RefSeq" id="XP_041422062.1">
    <property type="nucleotide sequence ID" value="XM_041566128.1"/>
</dbReference>
<proteinExistence type="predicted"/>
<dbReference type="PANTHER" id="PTHR15387:SF0">
    <property type="entry name" value="PROTEIN PHOSPHATASE 1 REGULATORY SUBUNIT 17"/>
    <property type="match status" value="1"/>
</dbReference>
<accession>A0A1L8FWT9</accession>
<dbReference type="Bgee" id="108719002">
    <property type="expression patterns" value="Expressed in brain and 6 other cell types or tissues"/>
</dbReference>
<sequence length="149" mass="17145">MMSTECAPPLDISEDRLNKREQHCKLLDNLSEQLIRSCDIQMKSRKGKSAQVLHSVELEQKLPRRKDTPALNQPPVIADFSERLLQKFDAMEKQQKNQPMTSVHKNEQGLKKPRRKDTPVLNTIPLLPGKRLVKEGRKTIIPEDEEKDG</sequence>
<dbReference type="GO" id="GO:0004865">
    <property type="term" value="F:protein serine/threonine phosphatase inhibitor activity"/>
    <property type="evidence" value="ECO:0000318"/>
    <property type="project" value="GO_Central"/>
</dbReference>
<evidence type="ECO:0000313" key="2">
    <source>
        <dbReference type="Proteomes" id="UP000186698"/>
    </source>
</evidence>
<evidence type="ECO:0000313" key="3">
    <source>
        <dbReference type="RefSeq" id="XP_018123074.1"/>
    </source>
</evidence>
<evidence type="ECO:0000313" key="5">
    <source>
        <dbReference type="RefSeq" id="XP_041422064.1"/>
    </source>
</evidence>
<protein>
    <submittedName>
        <fullName evidence="3 4">protein phosphatase 1 regulatory subunit 17</fullName>
    </submittedName>
</protein>
<dbReference type="PaxDb" id="8355-A0A1L8FWT9"/>
<dbReference type="RefSeq" id="XP_041422064.1">
    <property type="nucleotide sequence ID" value="XM_041566130.1"/>
</dbReference>
<dbReference type="OrthoDB" id="9877987at2759"/>
<gene>
    <name evidence="3 4 5 6" type="primary">ppp1r17.L</name>
</gene>
<name>A0A1L8FWT9_XENLA</name>
<dbReference type="Xenbase" id="XB-GENE-17340967">
    <property type="gene designation" value="ppp1r17.L"/>
</dbReference>
<feature type="region of interest" description="Disordered" evidence="1">
    <location>
        <begin position="92"/>
        <end position="125"/>
    </location>
</feature>
<dbReference type="AGR" id="Xenbase:XB-GENE-17340967"/>
<dbReference type="RefSeq" id="XP_018123074.1">
    <property type="nucleotide sequence ID" value="XM_018267585.2"/>
</dbReference>
<dbReference type="GeneID" id="108719002"/>
<dbReference type="CTD" id="108719002"/>
<keyword evidence="2" id="KW-1185">Reference proteome</keyword>
<evidence type="ECO:0000313" key="4">
    <source>
        <dbReference type="RefSeq" id="XP_041422062.1"/>
    </source>
</evidence>
<dbReference type="KEGG" id="xla:108719002"/>
<dbReference type="Proteomes" id="UP000186698">
    <property type="component" value="Chromosome 6L"/>
</dbReference>
<evidence type="ECO:0000256" key="1">
    <source>
        <dbReference type="SAM" id="MobiDB-lite"/>
    </source>
</evidence>
<dbReference type="OMA" id="LDPRCGH"/>
<evidence type="ECO:0000313" key="6">
    <source>
        <dbReference type="Xenbase" id="XB-GENE-17340967"/>
    </source>
</evidence>
<dbReference type="InterPro" id="IPR033242">
    <property type="entry name" value="PPP1R17"/>
</dbReference>
<dbReference type="AlphaFoldDB" id="A0A1L8FWT9"/>